<name>A0ABY9WPY0_9BACT</name>
<keyword evidence="5" id="KW-0808">Transferase</keyword>
<dbReference type="Pfam" id="PF00534">
    <property type="entry name" value="Glycos_transf_1"/>
    <property type="match status" value="1"/>
</dbReference>
<dbReference type="Gene3D" id="3.40.50.2000">
    <property type="entry name" value="Glycogen Phosphorylase B"/>
    <property type="match status" value="2"/>
</dbReference>
<dbReference type="SUPFAM" id="SSF53756">
    <property type="entry name" value="UDP-Glycosyltransferase/glycogen phosphorylase"/>
    <property type="match status" value="1"/>
</dbReference>
<evidence type="ECO:0000256" key="1">
    <source>
        <dbReference type="ARBA" id="ARBA00009481"/>
    </source>
</evidence>
<keyword evidence="4" id="KW-0328">Glycosyltransferase</keyword>
<dbReference type="InterPro" id="IPR049438">
    <property type="entry name" value="TreT_GT1"/>
</dbReference>
<evidence type="ECO:0000256" key="6">
    <source>
        <dbReference type="ARBA" id="ARBA00023277"/>
    </source>
</evidence>
<dbReference type="PANTHER" id="PTHR47779:SF1">
    <property type="entry name" value="SYNTHASE (CCG-9), PUTATIVE (AFU_ORTHOLOGUE AFUA_3G12100)-RELATED"/>
    <property type="match status" value="1"/>
</dbReference>
<evidence type="ECO:0000313" key="10">
    <source>
        <dbReference type="EMBL" id="WNG43777.1"/>
    </source>
</evidence>
<reference evidence="10 11" key="1">
    <citation type="submission" date="2019-08" db="EMBL/GenBank/DDBJ databases">
        <title>Archangium and Cystobacter genomes.</title>
        <authorList>
            <person name="Chen I.-C.K."/>
            <person name="Wielgoss S."/>
        </authorList>
    </citation>
    <scope>NUCLEOTIDE SEQUENCE [LARGE SCALE GENOMIC DNA]</scope>
    <source>
        <strain evidence="10 11">Cbm 6</strain>
    </source>
</reference>
<feature type="region of interest" description="Disordered" evidence="7">
    <location>
        <begin position="414"/>
        <end position="435"/>
    </location>
</feature>
<evidence type="ECO:0000256" key="5">
    <source>
        <dbReference type="ARBA" id="ARBA00022679"/>
    </source>
</evidence>
<dbReference type="EMBL" id="CP043494">
    <property type="protein sequence ID" value="WNG43777.1"/>
    <property type="molecule type" value="Genomic_DNA"/>
</dbReference>
<feature type="domain" description="Trehalose synthase N-terminal" evidence="9">
    <location>
        <begin position="41"/>
        <end position="182"/>
    </location>
</feature>
<evidence type="ECO:0000259" key="9">
    <source>
        <dbReference type="Pfam" id="PF21269"/>
    </source>
</evidence>
<protein>
    <submittedName>
        <fullName evidence="10">Glycosyltransferase</fullName>
    </submittedName>
</protein>
<dbReference type="PANTHER" id="PTHR47779">
    <property type="entry name" value="SYNTHASE (CCG-9), PUTATIVE (AFU_ORTHOLOGUE AFUA_3G12100)-RELATED"/>
    <property type="match status" value="1"/>
</dbReference>
<evidence type="ECO:0000313" key="11">
    <source>
        <dbReference type="Proteomes" id="UP001611383"/>
    </source>
</evidence>
<dbReference type="InterPro" id="IPR001296">
    <property type="entry name" value="Glyco_trans_1"/>
</dbReference>
<accession>A0ABY9WPY0</accession>
<dbReference type="Pfam" id="PF21269">
    <property type="entry name" value="TreT_GT1"/>
    <property type="match status" value="1"/>
</dbReference>
<evidence type="ECO:0000256" key="4">
    <source>
        <dbReference type="ARBA" id="ARBA00022676"/>
    </source>
</evidence>
<feature type="compositionally biased region" description="Basic and acidic residues" evidence="7">
    <location>
        <begin position="422"/>
        <end position="435"/>
    </location>
</feature>
<proteinExistence type="inferred from homology"/>
<dbReference type="InterPro" id="IPR052078">
    <property type="entry name" value="Trehalose_Metab_GTase"/>
</dbReference>
<sequence length="435" mass="48319">MLDVVDIGDRSIDAYRGVAPDEQLDELVRVARQLRGARILHLNATSYGGGVSEILRACVPLLKDLGLRAEWKIIRGDDAFFQITKRLHNGLQGAPGELSESEKALYLGNAQLNAPHLAEDYDFVIVHDPQPAAIPGLVHRDGSRWVWRCHIDTSHPNPAIWDFLTPYLRVYDAAVFTLESFIPPRFPIRRIAILPPAIDPLSPKNLALPPKLARHILEWIGVRLDRPLVTQVSRFDKWKDPLGVVAAYRLVRQRIPNLQLALVSSMALDDPEAWDIYETVRAETAQDRLIHVFTNLVGVGNVEVNAFQSLSDVVIQKSLREGFGLVVSEALWKGTPVVAGRVGGIPMQMPPGTGGILVDSVEECADALLHLLRHPQVAHTLGQSGRERVRQHFLMPRLLLDELRLLETLATSQPHAPAGSGLEEHLMEEPSAVRE</sequence>
<evidence type="ECO:0000259" key="8">
    <source>
        <dbReference type="Pfam" id="PF00534"/>
    </source>
</evidence>
<organism evidence="10 11">
    <name type="scientific">Archangium minus</name>
    <dbReference type="NCBI Taxonomy" id="83450"/>
    <lineage>
        <taxon>Bacteria</taxon>
        <taxon>Pseudomonadati</taxon>
        <taxon>Myxococcota</taxon>
        <taxon>Myxococcia</taxon>
        <taxon>Myxococcales</taxon>
        <taxon>Cystobacterineae</taxon>
        <taxon>Archangiaceae</taxon>
        <taxon>Archangium</taxon>
    </lineage>
</organism>
<keyword evidence="11" id="KW-1185">Reference proteome</keyword>
<dbReference type="Proteomes" id="UP001611383">
    <property type="component" value="Chromosome"/>
</dbReference>
<keyword evidence="3" id="KW-0313">Glucose metabolism</keyword>
<evidence type="ECO:0000256" key="3">
    <source>
        <dbReference type="ARBA" id="ARBA00022526"/>
    </source>
</evidence>
<keyword evidence="6" id="KW-0119">Carbohydrate metabolism</keyword>
<evidence type="ECO:0000256" key="2">
    <source>
        <dbReference type="ARBA" id="ARBA00011738"/>
    </source>
</evidence>
<gene>
    <name evidence="10" type="ORF">F0U60_06455</name>
</gene>
<comment type="subunit">
    <text evidence="2">Homodimer.</text>
</comment>
<evidence type="ECO:0000256" key="7">
    <source>
        <dbReference type="SAM" id="MobiDB-lite"/>
    </source>
</evidence>
<comment type="similarity">
    <text evidence="1">Belongs to the glycosyltransferase group 1 family. Glycosyltransferase 4 subfamily.</text>
</comment>
<feature type="domain" description="Glycosyl transferase family 1" evidence="8">
    <location>
        <begin position="223"/>
        <end position="388"/>
    </location>
</feature>
<dbReference type="RefSeq" id="WP_395815462.1">
    <property type="nucleotide sequence ID" value="NZ_CP043494.1"/>
</dbReference>